<dbReference type="GO" id="GO:0043139">
    <property type="term" value="F:5'-3' DNA helicase activity"/>
    <property type="evidence" value="ECO:0007669"/>
    <property type="project" value="InterPro"/>
</dbReference>
<accession>A0A8H7EPU0</accession>
<proteinExistence type="predicted"/>
<protein>
    <recommendedName>
        <fullName evidence="2">SF4 helicase domain-containing protein</fullName>
    </recommendedName>
</protein>
<dbReference type="PANTHER" id="PTHR12873:SF0">
    <property type="entry name" value="TWINKLE MTDNA HELICASE"/>
    <property type="match status" value="1"/>
</dbReference>
<feature type="region of interest" description="Disordered" evidence="1">
    <location>
        <begin position="677"/>
        <end position="733"/>
    </location>
</feature>
<comment type="caution">
    <text evidence="3">The sequence shown here is derived from an EMBL/GenBank/DDBJ whole genome shotgun (WGS) entry which is preliminary data.</text>
</comment>
<dbReference type="InterPro" id="IPR027032">
    <property type="entry name" value="Twinkle-like"/>
</dbReference>
<dbReference type="InterPro" id="IPR007694">
    <property type="entry name" value="DNA_helicase_DnaB-like_C"/>
</dbReference>
<dbReference type="SUPFAM" id="SSF52540">
    <property type="entry name" value="P-loop containing nucleoside triphosphate hydrolases"/>
    <property type="match status" value="1"/>
</dbReference>
<name>A0A8H7EPU0_9FUNG</name>
<dbReference type="CDD" id="cd01122">
    <property type="entry name" value="Twinkle_C"/>
    <property type="match status" value="1"/>
</dbReference>
<dbReference type="Proteomes" id="UP000605846">
    <property type="component" value="Unassembled WGS sequence"/>
</dbReference>
<dbReference type="PROSITE" id="PS51199">
    <property type="entry name" value="SF4_HELICASE"/>
    <property type="match status" value="1"/>
</dbReference>
<dbReference type="EMBL" id="JABAYA010000084">
    <property type="protein sequence ID" value="KAF7726090.1"/>
    <property type="molecule type" value="Genomic_DNA"/>
</dbReference>
<feature type="compositionally biased region" description="Polar residues" evidence="1">
    <location>
        <begin position="686"/>
        <end position="704"/>
    </location>
</feature>
<evidence type="ECO:0000313" key="4">
    <source>
        <dbReference type="Proteomes" id="UP000605846"/>
    </source>
</evidence>
<reference evidence="3" key="1">
    <citation type="submission" date="2020-01" db="EMBL/GenBank/DDBJ databases">
        <title>Genome Sequencing of Three Apophysomyces-Like Fungal Strains Confirms a Novel Fungal Genus in the Mucoromycota with divergent Burkholderia-like Endosymbiotic Bacteria.</title>
        <authorList>
            <person name="Stajich J.E."/>
            <person name="Macias A.M."/>
            <person name="Carter-House D."/>
            <person name="Lovett B."/>
            <person name="Kasson L.R."/>
            <person name="Berry K."/>
            <person name="Grigoriev I."/>
            <person name="Chang Y."/>
            <person name="Spatafora J."/>
            <person name="Kasson M.T."/>
        </authorList>
    </citation>
    <scope>NUCLEOTIDE SEQUENCE</scope>
    <source>
        <strain evidence="3">NRRL A-21654</strain>
    </source>
</reference>
<dbReference type="InterPro" id="IPR034154">
    <property type="entry name" value="TOPRIM_DnaG/twinkle"/>
</dbReference>
<dbReference type="Pfam" id="PF13481">
    <property type="entry name" value="AAA_25"/>
    <property type="match status" value="1"/>
</dbReference>
<evidence type="ECO:0000256" key="1">
    <source>
        <dbReference type="SAM" id="MobiDB-lite"/>
    </source>
</evidence>
<keyword evidence="4" id="KW-1185">Reference proteome</keyword>
<dbReference type="SUPFAM" id="SSF56731">
    <property type="entry name" value="DNA primase core"/>
    <property type="match status" value="1"/>
</dbReference>
<evidence type="ECO:0000259" key="2">
    <source>
        <dbReference type="PROSITE" id="PS51199"/>
    </source>
</evidence>
<dbReference type="CDD" id="cd01029">
    <property type="entry name" value="TOPRIM_primases"/>
    <property type="match status" value="1"/>
</dbReference>
<dbReference type="InterPro" id="IPR027417">
    <property type="entry name" value="P-loop_NTPase"/>
</dbReference>
<feature type="compositionally biased region" description="Low complexity" evidence="1">
    <location>
        <begin position="705"/>
        <end position="721"/>
    </location>
</feature>
<evidence type="ECO:0000313" key="3">
    <source>
        <dbReference type="EMBL" id="KAF7726090.1"/>
    </source>
</evidence>
<dbReference type="Gene3D" id="3.40.1360.10">
    <property type="match status" value="1"/>
</dbReference>
<dbReference type="GO" id="GO:0005524">
    <property type="term" value="F:ATP binding"/>
    <property type="evidence" value="ECO:0007669"/>
    <property type="project" value="InterPro"/>
</dbReference>
<feature type="domain" description="SF4 helicase" evidence="2">
    <location>
        <begin position="419"/>
        <end position="667"/>
    </location>
</feature>
<dbReference type="OrthoDB" id="275278at2759"/>
<dbReference type="GO" id="GO:0003697">
    <property type="term" value="F:single-stranded DNA binding"/>
    <property type="evidence" value="ECO:0007669"/>
    <property type="project" value="InterPro"/>
</dbReference>
<sequence length="733" mass="83517">MLKLLVRSRYLIRPARTGFSRCQHERRVSTSISVVKHKPLKKREMPAQQHRENDVSKDLRAEIMDSLYHYQQQPIPTHKPNIILTNCPHCLKVRKKSFAAYIDLAKASYECASCKAKGSWNQFLRVLHNKLESATGAYEITHASNQMWSRSVTFSRPLEEIQNYAESLSLNAALLENLAKKHKIKPEIWKTYRVGVAEYASIDERLEATKESASMEVGAQCLTFPQTRLIFAPDKDEDNAKDNFHVDIARIKACELEDPAKLTVYDPPLHNEETLTGLFGYHVAREDSDTIILTRRELDAMAAYQETGIASVALPTMNYQLQQSVLPLLERFSNIYIWLDDDVEGQLSAERFAKRIGEARCYIVHTRRGEPGGPLNPHGALMAGHDLPSILKSAVQLKHDQIADFHDLREEVYREILNPEQIRGVQSQDLPALNRVLKGHRPGELTILTGPTGAGKTTIISQLSLDYCKSGVPTLWGSFEIQNKRLAKKMLYQFAGKDLSKWPKELDLWADKFEQLPLYFLKFFSSTAIKDVLDACTHAVYAYDVRHIILDNLQFMLSQQGKSSLDRWELQDEAVAELRRFATQQDVHVSLVVHPRKDSSEQLDINSVFGSAKVTQESDNVIIIQKNEELNIRYLDVKKNRFDGTLGSIPYKFMPESLKIRCYSELELANLQQKMQGKVPLDRPSYGSTQFKARSSERGGSTHVNSTQYSKQSSSWSNQKYGSKAAQYSRYSK</sequence>
<dbReference type="PANTHER" id="PTHR12873">
    <property type="entry name" value="T7-LIKE MITOCHONDRIAL DNA HELICASE"/>
    <property type="match status" value="1"/>
</dbReference>
<dbReference type="GO" id="GO:0006260">
    <property type="term" value="P:DNA replication"/>
    <property type="evidence" value="ECO:0007669"/>
    <property type="project" value="InterPro"/>
</dbReference>
<dbReference type="AlphaFoldDB" id="A0A8H7EPU0"/>
<organism evidence="3 4">
    <name type="scientific">Apophysomyces ossiformis</name>
    <dbReference type="NCBI Taxonomy" id="679940"/>
    <lineage>
        <taxon>Eukaryota</taxon>
        <taxon>Fungi</taxon>
        <taxon>Fungi incertae sedis</taxon>
        <taxon>Mucoromycota</taxon>
        <taxon>Mucoromycotina</taxon>
        <taxon>Mucoromycetes</taxon>
        <taxon>Mucorales</taxon>
        <taxon>Mucorineae</taxon>
        <taxon>Mucoraceae</taxon>
        <taxon>Apophysomyces</taxon>
    </lineage>
</organism>
<gene>
    <name evidence="3" type="ORF">EC973_009064</name>
</gene>
<dbReference type="Gene3D" id="3.40.50.300">
    <property type="entry name" value="P-loop containing nucleotide triphosphate hydrolases"/>
    <property type="match status" value="1"/>
</dbReference>